<keyword evidence="1" id="KW-0472">Membrane</keyword>
<proteinExistence type="predicted"/>
<reference evidence="2" key="2">
    <citation type="submission" date="2025-09" db="UniProtKB">
        <authorList>
            <consortium name="Ensembl"/>
        </authorList>
    </citation>
    <scope>IDENTIFICATION</scope>
</reference>
<keyword evidence="1" id="KW-1133">Transmembrane helix</keyword>
<feature type="transmembrane region" description="Helical" evidence="1">
    <location>
        <begin position="6"/>
        <end position="21"/>
    </location>
</feature>
<keyword evidence="3" id="KW-1185">Reference proteome</keyword>
<evidence type="ECO:0000313" key="2">
    <source>
        <dbReference type="Ensembl" id="ENSSGRP00000057372.1"/>
    </source>
</evidence>
<accession>A0A672P284</accession>
<name>A0A672P284_SINGR</name>
<dbReference type="Ensembl" id="ENSSGRT00000061246.1">
    <property type="protein sequence ID" value="ENSSGRP00000057372.1"/>
    <property type="gene ID" value="ENSSGRG00000029993.1"/>
</dbReference>
<feature type="transmembrane region" description="Helical" evidence="1">
    <location>
        <begin position="28"/>
        <end position="45"/>
    </location>
</feature>
<evidence type="ECO:0000256" key="1">
    <source>
        <dbReference type="SAM" id="Phobius"/>
    </source>
</evidence>
<organism evidence="2 3">
    <name type="scientific">Sinocyclocheilus grahami</name>
    <name type="common">Dianchi golden-line fish</name>
    <name type="synonym">Barbus grahami</name>
    <dbReference type="NCBI Taxonomy" id="75366"/>
    <lineage>
        <taxon>Eukaryota</taxon>
        <taxon>Metazoa</taxon>
        <taxon>Chordata</taxon>
        <taxon>Craniata</taxon>
        <taxon>Vertebrata</taxon>
        <taxon>Euteleostomi</taxon>
        <taxon>Actinopterygii</taxon>
        <taxon>Neopterygii</taxon>
        <taxon>Teleostei</taxon>
        <taxon>Ostariophysi</taxon>
        <taxon>Cypriniformes</taxon>
        <taxon>Cyprinidae</taxon>
        <taxon>Cyprininae</taxon>
        <taxon>Sinocyclocheilus</taxon>
    </lineage>
</organism>
<reference evidence="2" key="1">
    <citation type="submission" date="2025-08" db="UniProtKB">
        <authorList>
            <consortium name="Ensembl"/>
        </authorList>
    </citation>
    <scope>IDENTIFICATION</scope>
</reference>
<protein>
    <submittedName>
        <fullName evidence="2">Uncharacterized protein</fullName>
    </submittedName>
</protein>
<dbReference type="InParanoid" id="A0A672P284"/>
<evidence type="ECO:0000313" key="3">
    <source>
        <dbReference type="Proteomes" id="UP000472262"/>
    </source>
</evidence>
<keyword evidence="1" id="KW-0812">Transmembrane</keyword>
<dbReference type="AlphaFoldDB" id="A0A672P284"/>
<sequence length="124" mass="14842">MILFFTIYSLITFIHVFLIMLRHTDSKLRMFSLNLFVFVLIGIVLERCGIKHPKPSPFFGNLMMFRDVRYFIYFVMKHKTHSLTFSHIHTLYLWLIFHPTIKIKRTQENLDIYGSLKGDVSIKI</sequence>
<dbReference type="Proteomes" id="UP000472262">
    <property type="component" value="Unassembled WGS sequence"/>
</dbReference>